<evidence type="ECO:0000256" key="1">
    <source>
        <dbReference type="SAM" id="MobiDB-lite"/>
    </source>
</evidence>
<accession>A0AAN6U3Y1</accession>
<dbReference type="EMBL" id="MU853225">
    <property type="protein sequence ID" value="KAK4125988.1"/>
    <property type="molecule type" value="Genomic_DNA"/>
</dbReference>
<feature type="region of interest" description="Disordered" evidence="1">
    <location>
        <begin position="608"/>
        <end position="647"/>
    </location>
</feature>
<dbReference type="RefSeq" id="XP_062649759.1">
    <property type="nucleotide sequence ID" value="XM_062795136.1"/>
</dbReference>
<reference evidence="2" key="1">
    <citation type="journal article" date="2023" name="Mol. Phylogenet. Evol.">
        <title>Genome-scale phylogeny and comparative genomics of the fungal order Sordariales.</title>
        <authorList>
            <person name="Hensen N."/>
            <person name="Bonometti L."/>
            <person name="Westerberg I."/>
            <person name="Brannstrom I.O."/>
            <person name="Guillou S."/>
            <person name="Cros-Aarteil S."/>
            <person name="Calhoun S."/>
            <person name="Haridas S."/>
            <person name="Kuo A."/>
            <person name="Mondo S."/>
            <person name="Pangilinan J."/>
            <person name="Riley R."/>
            <person name="LaButti K."/>
            <person name="Andreopoulos B."/>
            <person name="Lipzen A."/>
            <person name="Chen C."/>
            <person name="Yan M."/>
            <person name="Daum C."/>
            <person name="Ng V."/>
            <person name="Clum A."/>
            <person name="Steindorff A."/>
            <person name="Ohm R.A."/>
            <person name="Martin F."/>
            <person name="Silar P."/>
            <person name="Natvig D.O."/>
            <person name="Lalanne C."/>
            <person name="Gautier V."/>
            <person name="Ament-Velasquez S.L."/>
            <person name="Kruys A."/>
            <person name="Hutchinson M.I."/>
            <person name="Powell A.J."/>
            <person name="Barry K."/>
            <person name="Miller A.N."/>
            <person name="Grigoriev I.V."/>
            <person name="Debuchy R."/>
            <person name="Gladieux P."/>
            <person name="Hiltunen Thoren M."/>
            <person name="Johannesson H."/>
        </authorList>
    </citation>
    <scope>NUCLEOTIDE SEQUENCE</scope>
    <source>
        <strain evidence="2">CBS 731.68</strain>
    </source>
</reference>
<evidence type="ECO:0000313" key="2">
    <source>
        <dbReference type="EMBL" id="KAK4125988.1"/>
    </source>
</evidence>
<keyword evidence="3" id="KW-1185">Reference proteome</keyword>
<organism evidence="2 3">
    <name type="scientific">Parathielavia appendiculata</name>
    <dbReference type="NCBI Taxonomy" id="2587402"/>
    <lineage>
        <taxon>Eukaryota</taxon>
        <taxon>Fungi</taxon>
        <taxon>Dikarya</taxon>
        <taxon>Ascomycota</taxon>
        <taxon>Pezizomycotina</taxon>
        <taxon>Sordariomycetes</taxon>
        <taxon>Sordariomycetidae</taxon>
        <taxon>Sordariales</taxon>
        <taxon>Chaetomiaceae</taxon>
        <taxon>Parathielavia</taxon>
    </lineage>
</organism>
<dbReference type="AlphaFoldDB" id="A0AAN6U3Y1"/>
<sequence length="647" mass="73021">MDDAVQISEQAFRNVYEDSFTSWYRTYEAAIRNPDLELLAPYLWLDTAFRHFPPLLNGLRIQHSLDRIHNQAYATGITTWYSTRACAHGFEPFVLHPRFEIGTRHPFPLRGSWFARGDQNYISVLILAWSYLLSNRWCELMGQPHSRRRPWGWEAMHQRPCCTLRYLGCRAPEDVKETPGAPRGVTVDIGDASAKEARWWAAILAPGRGWQAGMTLGEDSTFWSPWSFRLQAGPRFTISLQEKPPRQPVLLQQRKPRSRSRRLESAPTFSEALGYLNNFCVRHGILDQSHAALAAVLLLPAMKDLVSEIKLPAVVVNNQPPPPVSWVPALSSAEPRWPLASCEHLDELMAVSCYSAGIIPMLLNVFYNPEIKSNAVTPWLQGALAVIKTHAANAPLVVCRMLMERQPGVAFLWFGVTVLGLQEWLLHHARLGWIPIDLVSAGWSRTLQSFVQQPVSTPLDVNEEISRADQGRLLFMSTSPKYQSAPSCPWKPFGENPGVETDMHVQHHGQCNGHELQCRSFQWDTDRGKLMFWTGDLADCSYAIPGRALLDDAAVPTQVPVDYRGMRREDELASQVATRSIFDWLRMHGNTPGESAIWRHKWFRNDDDSDDDWTVLKSDSGDDENGDGWGEMPKLGEYGPSTGNGGS</sequence>
<dbReference type="Proteomes" id="UP001302602">
    <property type="component" value="Unassembled WGS sequence"/>
</dbReference>
<proteinExistence type="predicted"/>
<dbReference type="GeneID" id="87831905"/>
<protein>
    <submittedName>
        <fullName evidence="2">Uncharacterized protein</fullName>
    </submittedName>
</protein>
<comment type="caution">
    <text evidence="2">The sequence shown here is derived from an EMBL/GenBank/DDBJ whole genome shotgun (WGS) entry which is preliminary data.</text>
</comment>
<name>A0AAN6U3Y1_9PEZI</name>
<reference evidence="2" key="2">
    <citation type="submission" date="2023-05" db="EMBL/GenBank/DDBJ databases">
        <authorList>
            <consortium name="Lawrence Berkeley National Laboratory"/>
            <person name="Steindorff A."/>
            <person name="Hensen N."/>
            <person name="Bonometti L."/>
            <person name="Westerberg I."/>
            <person name="Brannstrom I.O."/>
            <person name="Guillou S."/>
            <person name="Cros-Aarteil S."/>
            <person name="Calhoun S."/>
            <person name="Haridas S."/>
            <person name="Kuo A."/>
            <person name="Mondo S."/>
            <person name="Pangilinan J."/>
            <person name="Riley R."/>
            <person name="Labutti K."/>
            <person name="Andreopoulos B."/>
            <person name="Lipzen A."/>
            <person name="Chen C."/>
            <person name="Yanf M."/>
            <person name="Daum C."/>
            <person name="Ng V."/>
            <person name="Clum A."/>
            <person name="Ohm R."/>
            <person name="Martin F."/>
            <person name="Silar P."/>
            <person name="Natvig D."/>
            <person name="Lalanne C."/>
            <person name="Gautier V."/>
            <person name="Ament-Velasquez S.L."/>
            <person name="Kruys A."/>
            <person name="Hutchinson M.I."/>
            <person name="Powell A.J."/>
            <person name="Barry K."/>
            <person name="Miller A.N."/>
            <person name="Grigoriev I.V."/>
            <person name="Debuchy R."/>
            <person name="Gladieux P."/>
            <person name="Thoren M.H."/>
            <person name="Johannesson H."/>
        </authorList>
    </citation>
    <scope>NUCLEOTIDE SEQUENCE</scope>
    <source>
        <strain evidence="2">CBS 731.68</strain>
    </source>
</reference>
<gene>
    <name evidence="2" type="ORF">N657DRAFT_662338</name>
</gene>
<evidence type="ECO:0000313" key="3">
    <source>
        <dbReference type="Proteomes" id="UP001302602"/>
    </source>
</evidence>